<evidence type="ECO:0000313" key="1">
    <source>
        <dbReference type="EMBL" id="SPL69817.1"/>
    </source>
</evidence>
<dbReference type="InParanoid" id="A0A2U3MWK6"/>
<evidence type="ECO:0000313" key="2">
    <source>
        <dbReference type="Proteomes" id="UP000245974"/>
    </source>
</evidence>
<sequence length="145" mass="17024">MLRLFICLILPFLLQSYTYGKQSNTYFCFQTAQANNILLLDSNYSTHARLMYFPYMKPIQVRFMGNESVELTEGRPLEFHDFYHEINKGKLSGKYEIIHQGAQFYSMRYTHFQTGKITDFSRLYASSDLPKNTTQQLLEKGITCL</sequence>
<dbReference type="AlphaFoldDB" id="A0A2U3MWK6"/>
<dbReference type="RefSeq" id="WP_121973334.1">
    <property type="nucleotide sequence ID" value="NZ_OOGT01000030.1"/>
</dbReference>
<keyword evidence="2" id="KW-1185">Reference proteome</keyword>
<protein>
    <submittedName>
        <fullName evidence="1">Uncharacterized protein</fullName>
    </submittedName>
</protein>
<proteinExistence type="predicted"/>
<dbReference type="EMBL" id="OOGT01000030">
    <property type="protein sequence ID" value="SPL69817.1"/>
    <property type="molecule type" value="Genomic_DNA"/>
</dbReference>
<accession>A0A2U3MWK6</accession>
<reference evidence="2" key="1">
    <citation type="submission" date="2018-03" db="EMBL/GenBank/DDBJ databases">
        <authorList>
            <person name="Blom J."/>
        </authorList>
    </citation>
    <scope>NUCLEOTIDE SEQUENCE [LARGE SCALE GENOMIC DNA]</scope>
    <source>
        <strain evidence="2">KPC-SM-21</strain>
    </source>
</reference>
<dbReference type="OrthoDB" id="9096196at2"/>
<name>A0A2U3MWK6_9GAMM</name>
<organism evidence="1 2">
    <name type="scientific">Acinetobacter stercoris</name>
    <dbReference type="NCBI Taxonomy" id="2126983"/>
    <lineage>
        <taxon>Bacteria</taxon>
        <taxon>Pseudomonadati</taxon>
        <taxon>Pseudomonadota</taxon>
        <taxon>Gammaproteobacteria</taxon>
        <taxon>Moraxellales</taxon>
        <taxon>Moraxellaceae</taxon>
        <taxon>Acinetobacter</taxon>
    </lineage>
</organism>
<dbReference type="Proteomes" id="UP000245974">
    <property type="component" value="Unassembled WGS sequence"/>
</dbReference>
<gene>
    <name evidence="1" type="ORF">KPC_0995</name>
</gene>